<evidence type="ECO:0000313" key="2">
    <source>
        <dbReference type="Proteomes" id="UP001162992"/>
    </source>
</evidence>
<evidence type="ECO:0000313" key="1">
    <source>
        <dbReference type="EMBL" id="KAJ7564178.1"/>
    </source>
</evidence>
<comment type="caution">
    <text evidence="1">The sequence shown here is derived from an EMBL/GenBank/DDBJ whole genome shotgun (WGS) entry which is preliminary data.</text>
</comment>
<dbReference type="EMBL" id="CM055093">
    <property type="protein sequence ID" value="KAJ7564178.1"/>
    <property type="molecule type" value="Genomic_DNA"/>
</dbReference>
<organism evidence="1 2">
    <name type="scientific">Diphasiastrum complanatum</name>
    <name type="common">Issler's clubmoss</name>
    <name type="synonym">Lycopodium complanatum</name>
    <dbReference type="NCBI Taxonomy" id="34168"/>
    <lineage>
        <taxon>Eukaryota</taxon>
        <taxon>Viridiplantae</taxon>
        <taxon>Streptophyta</taxon>
        <taxon>Embryophyta</taxon>
        <taxon>Tracheophyta</taxon>
        <taxon>Lycopodiopsida</taxon>
        <taxon>Lycopodiales</taxon>
        <taxon>Lycopodiaceae</taxon>
        <taxon>Lycopodioideae</taxon>
        <taxon>Diphasiastrum</taxon>
    </lineage>
</organism>
<reference evidence="2" key="1">
    <citation type="journal article" date="2024" name="Proc. Natl. Acad. Sci. U.S.A.">
        <title>Extraordinary preservation of gene collinearity over three hundred million years revealed in homosporous lycophytes.</title>
        <authorList>
            <person name="Li C."/>
            <person name="Wickell D."/>
            <person name="Kuo L.Y."/>
            <person name="Chen X."/>
            <person name="Nie B."/>
            <person name="Liao X."/>
            <person name="Peng D."/>
            <person name="Ji J."/>
            <person name="Jenkins J."/>
            <person name="Williams M."/>
            <person name="Shu S."/>
            <person name="Plott C."/>
            <person name="Barry K."/>
            <person name="Rajasekar S."/>
            <person name="Grimwood J."/>
            <person name="Han X."/>
            <person name="Sun S."/>
            <person name="Hou Z."/>
            <person name="He W."/>
            <person name="Dai G."/>
            <person name="Sun C."/>
            <person name="Schmutz J."/>
            <person name="Leebens-Mack J.H."/>
            <person name="Li F.W."/>
            <person name="Wang L."/>
        </authorList>
    </citation>
    <scope>NUCLEOTIDE SEQUENCE [LARGE SCALE GENOMIC DNA]</scope>
    <source>
        <strain evidence="2">cv. PW_Plant_1</strain>
    </source>
</reference>
<gene>
    <name evidence="1" type="ORF">O6H91_02G006100</name>
</gene>
<dbReference type="Proteomes" id="UP001162992">
    <property type="component" value="Chromosome 2"/>
</dbReference>
<accession>A0ACC2EC96</accession>
<protein>
    <submittedName>
        <fullName evidence="1">Uncharacterized protein</fullName>
    </submittedName>
</protein>
<keyword evidence="2" id="KW-1185">Reference proteome</keyword>
<sequence length="102" mass="11439">MVTCLRMGRIHFTLNGHSYFMLVLLTNVGGARDVRSVSIKGSQIGWQVLFRNWGQNWQSNSHFEGQSLSFAVTLSDGSIVRSYDAAPTNWQYGSILHKLMCG</sequence>
<proteinExistence type="predicted"/>
<name>A0ACC2EC96_DIPCM</name>